<dbReference type="GO" id="GO:0051213">
    <property type="term" value="F:dioxygenase activity"/>
    <property type="evidence" value="ECO:0007669"/>
    <property type="project" value="UniProtKB-KW"/>
</dbReference>
<dbReference type="Pfam" id="PF02668">
    <property type="entry name" value="TauD"/>
    <property type="match status" value="1"/>
</dbReference>
<keyword evidence="4" id="KW-0560">Oxidoreductase</keyword>
<accession>A0ABP8GGY1</accession>
<dbReference type="SUPFAM" id="SSF51197">
    <property type="entry name" value="Clavaminate synthase-like"/>
    <property type="match status" value="1"/>
</dbReference>
<dbReference type="RefSeq" id="WP_345246017.1">
    <property type="nucleotide sequence ID" value="NZ_BAABFO010000002.1"/>
</dbReference>
<comment type="caution">
    <text evidence="7">The sequence shown here is derived from an EMBL/GenBank/DDBJ whole genome shotgun (WGS) entry which is preliminary data.</text>
</comment>
<keyword evidence="5" id="KW-0408">Iron</keyword>
<evidence type="ECO:0000256" key="2">
    <source>
        <dbReference type="ARBA" id="ARBA00022723"/>
    </source>
</evidence>
<keyword evidence="8" id="KW-1185">Reference proteome</keyword>
<evidence type="ECO:0000313" key="8">
    <source>
        <dbReference type="Proteomes" id="UP001501671"/>
    </source>
</evidence>
<keyword evidence="3 7" id="KW-0223">Dioxygenase</keyword>
<name>A0ABP8GGY1_9BURK</name>
<organism evidence="7 8">
    <name type="scientific">Pigmentiphaga soli</name>
    <dbReference type="NCBI Taxonomy" id="1007095"/>
    <lineage>
        <taxon>Bacteria</taxon>
        <taxon>Pseudomonadati</taxon>
        <taxon>Pseudomonadota</taxon>
        <taxon>Betaproteobacteria</taxon>
        <taxon>Burkholderiales</taxon>
        <taxon>Alcaligenaceae</taxon>
        <taxon>Pigmentiphaga</taxon>
    </lineage>
</organism>
<dbReference type="Gene3D" id="3.60.130.10">
    <property type="entry name" value="Clavaminate synthase-like"/>
    <property type="match status" value="1"/>
</dbReference>
<dbReference type="PANTHER" id="PTHR43779">
    <property type="entry name" value="DIOXYGENASE RV0097-RELATED"/>
    <property type="match status" value="1"/>
</dbReference>
<sequence>MKLDIEYAQAPLGHKIHGVDVAHLDDDQFRQIEDLWNRHGVVVIAGQKLSPDEHIAFTRRFGDLEKFVIDAYNLPGKPEIFVVSNIIENGKPIGMADAGRMWHSDMCFTPVPPRGSFLYALEVPMLNGQPLGDTYFASTAAAYDALPEATRRRIDGLRAVNSFSARVAVAAERAEKAGNVDPATIAHMKAERDKTKAEVPDVEHPLVRTHPITGRKCLYVSDLITSDIVGMPAEEGRALLKTLLEHVTRPQFVYRHRWQVGDLVMWDNCSSMHQAVGDFQLPLRRRMHRTTLKGTPPF</sequence>
<evidence type="ECO:0000256" key="5">
    <source>
        <dbReference type="ARBA" id="ARBA00023004"/>
    </source>
</evidence>
<dbReference type="Proteomes" id="UP001501671">
    <property type="component" value="Unassembled WGS sequence"/>
</dbReference>
<dbReference type="PANTHER" id="PTHR43779:SF3">
    <property type="entry name" value="(3R)-3-[(CARBOXYMETHYL)AMINO]FATTY ACID OXYGENASE_DECARBOXYLASE"/>
    <property type="match status" value="1"/>
</dbReference>
<reference evidence="8" key="1">
    <citation type="journal article" date="2019" name="Int. J. Syst. Evol. Microbiol.">
        <title>The Global Catalogue of Microorganisms (GCM) 10K type strain sequencing project: providing services to taxonomists for standard genome sequencing and annotation.</title>
        <authorList>
            <consortium name="The Broad Institute Genomics Platform"/>
            <consortium name="The Broad Institute Genome Sequencing Center for Infectious Disease"/>
            <person name="Wu L."/>
            <person name="Ma J."/>
        </authorList>
    </citation>
    <scope>NUCLEOTIDE SEQUENCE [LARGE SCALE GENOMIC DNA]</scope>
    <source>
        <strain evidence="8">JCM 17666</strain>
    </source>
</reference>
<evidence type="ECO:0000259" key="6">
    <source>
        <dbReference type="Pfam" id="PF02668"/>
    </source>
</evidence>
<evidence type="ECO:0000313" key="7">
    <source>
        <dbReference type="EMBL" id="GAA4323936.1"/>
    </source>
</evidence>
<evidence type="ECO:0000256" key="4">
    <source>
        <dbReference type="ARBA" id="ARBA00023002"/>
    </source>
</evidence>
<dbReference type="InterPro" id="IPR003819">
    <property type="entry name" value="TauD/TfdA-like"/>
</dbReference>
<keyword evidence="2" id="KW-0479">Metal-binding</keyword>
<proteinExistence type="inferred from homology"/>
<evidence type="ECO:0000256" key="1">
    <source>
        <dbReference type="ARBA" id="ARBA00005896"/>
    </source>
</evidence>
<dbReference type="InterPro" id="IPR042098">
    <property type="entry name" value="TauD-like_sf"/>
</dbReference>
<feature type="domain" description="TauD/TfdA-like" evidence="6">
    <location>
        <begin position="12"/>
        <end position="291"/>
    </location>
</feature>
<dbReference type="InterPro" id="IPR051178">
    <property type="entry name" value="TfdA_dioxygenase"/>
</dbReference>
<dbReference type="EMBL" id="BAABFO010000002">
    <property type="protein sequence ID" value="GAA4323936.1"/>
    <property type="molecule type" value="Genomic_DNA"/>
</dbReference>
<evidence type="ECO:0000256" key="3">
    <source>
        <dbReference type="ARBA" id="ARBA00022964"/>
    </source>
</evidence>
<gene>
    <name evidence="7" type="ORF">GCM10023144_05120</name>
</gene>
<protein>
    <submittedName>
        <fullName evidence="7">TauD/TfdA family dioxygenase</fullName>
    </submittedName>
</protein>
<comment type="similarity">
    <text evidence="1">Belongs to the TfdA dioxygenase family.</text>
</comment>